<dbReference type="InterPro" id="IPR003583">
    <property type="entry name" value="Hlx-hairpin-Hlx_DNA-bd_motif"/>
</dbReference>
<dbReference type="SUPFAM" id="SSF102405">
    <property type="entry name" value="MCP/YpsA-like"/>
    <property type="match status" value="1"/>
</dbReference>
<reference evidence="3 4" key="1">
    <citation type="submission" date="2018-02" db="EMBL/GenBank/DDBJ databases">
        <title>Genomic Encyclopedia of Archaeal and Bacterial Type Strains, Phase II (KMG-II): from individual species to whole genera.</title>
        <authorList>
            <person name="Goeker M."/>
        </authorList>
    </citation>
    <scope>NUCLEOTIDE SEQUENCE [LARGE SCALE GENOMIC DNA]</scope>
    <source>
        <strain evidence="3 4">DSM 15099</strain>
    </source>
</reference>
<dbReference type="SMART" id="SM00278">
    <property type="entry name" value="HhH1"/>
    <property type="match status" value="2"/>
</dbReference>
<comment type="caution">
    <text evidence="3">The sequence shown here is derived from an EMBL/GenBank/DDBJ whole genome shotgun (WGS) entry which is preliminary data.</text>
</comment>
<dbReference type="RefSeq" id="WP_242971500.1">
    <property type="nucleotide sequence ID" value="NZ_PTIS01000020.1"/>
</dbReference>
<dbReference type="EMBL" id="PTIS01000020">
    <property type="protein sequence ID" value="PPK45256.1"/>
    <property type="molecule type" value="Genomic_DNA"/>
</dbReference>
<dbReference type="PANTHER" id="PTHR43022:SF1">
    <property type="entry name" value="PROTEIN SMF"/>
    <property type="match status" value="1"/>
</dbReference>
<dbReference type="Proteomes" id="UP000239863">
    <property type="component" value="Unassembled WGS sequence"/>
</dbReference>
<dbReference type="Pfam" id="PF14520">
    <property type="entry name" value="HHH_5"/>
    <property type="match status" value="1"/>
</dbReference>
<dbReference type="GO" id="GO:0009294">
    <property type="term" value="P:DNA-mediated transformation"/>
    <property type="evidence" value="ECO:0007669"/>
    <property type="project" value="InterPro"/>
</dbReference>
<accession>A0A2S6FUW4</accession>
<comment type="similarity">
    <text evidence="1">Belongs to the DprA/Smf family.</text>
</comment>
<evidence type="ECO:0000313" key="3">
    <source>
        <dbReference type="EMBL" id="PPK45256.1"/>
    </source>
</evidence>
<dbReference type="InterPro" id="IPR003488">
    <property type="entry name" value="DprA"/>
</dbReference>
<protein>
    <submittedName>
        <fullName evidence="3">DNA processing protein</fullName>
    </submittedName>
</protein>
<evidence type="ECO:0000259" key="2">
    <source>
        <dbReference type="SMART" id="SM00278"/>
    </source>
</evidence>
<dbReference type="Gene3D" id="3.40.50.450">
    <property type="match status" value="1"/>
</dbReference>
<evidence type="ECO:0000256" key="1">
    <source>
        <dbReference type="ARBA" id="ARBA00006525"/>
    </source>
</evidence>
<dbReference type="GO" id="GO:0003677">
    <property type="term" value="F:DNA binding"/>
    <property type="evidence" value="ECO:0007669"/>
    <property type="project" value="InterPro"/>
</dbReference>
<dbReference type="GO" id="GO:0006281">
    <property type="term" value="P:DNA repair"/>
    <property type="evidence" value="ECO:0007669"/>
    <property type="project" value="InterPro"/>
</dbReference>
<name>A0A2S6FUW4_9CLOT</name>
<evidence type="ECO:0000313" key="4">
    <source>
        <dbReference type="Proteomes" id="UP000239863"/>
    </source>
</evidence>
<proteinExistence type="inferred from homology"/>
<feature type="domain" description="Helix-hairpin-helix DNA-binding motif class 1" evidence="2">
    <location>
        <begin position="44"/>
        <end position="63"/>
    </location>
</feature>
<dbReference type="NCBIfam" id="TIGR00732">
    <property type="entry name" value="dprA"/>
    <property type="match status" value="1"/>
</dbReference>
<dbReference type="PANTHER" id="PTHR43022">
    <property type="entry name" value="PROTEIN SMF"/>
    <property type="match status" value="1"/>
</dbReference>
<organism evidence="3 4">
    <name type="scientific">Clostridium algidicarnis DSM 15099</name>
    <dbReference type="NCBI Taxonomy" id="1121295"/>
    <lineage>
        <taxon>Bacteria</taxon>
        <taxon>Bacillati</taxon>
        <taxon>Bacillota</taxon>
        <taxon>Clostridia</taxon>
        <taxon>Eubacteriales</taxon>
        <taxon>Clostridiaceae</taxon>
        <taxon>Clostridium</taxon>
    </lineage>
</organism>
<dbReference type="Pfam" id="PF02481">
    <property type="entry name" value="DNA_processg_A"/>
    <property type="match status" value="1"/>
</dbReference>
<dbReference type="AlphaFoldDB" id="A0A2S6FUW4"/>
<dbReference type="InterPro" id="IPR057666">
    <property type="entry name" value="DrpA_SLOG"/>
</dbReference>
<dbReference type="SUPFAM" id="SSF47781">
    <property type="entry name" value="RuvA domain 2-like"/>
    <property type="match status" value="1"/>
</dbReference>
<dbReference type="InterPro" id="IPR010994">
    <property type="entry name" value="RuvA_2-like"/>
</dbReference>
<sequence length="374" mass="41585">MITYDSDLVYWIWLSEINGVGPVTAKVLLDVFKTPYNIYKAIKSEIINIKGIGNTTAEAIFNSKSLLKSEEILKRCKKLDIGILTYADALYPVEVKSIKKTPTILYYKGNIIEDSMGVAIVGSRRCTEYGKRLTVEAAEFLAQNNIPIISGMAKGVDGYAHTACLRKGGYTLAILGCGLDICYPKEHIEIMKVIIEKGAVISEYPPGVKSDAKHFPMRNRLISAWCKKLLVVEAGEKSGSLITAAFAKEQNRQVLVAPNSIYSRESIGTNKLIEEGAKIYLSPSKLLPDHMENIRVNNKKEDIQLTISEDLTPLEKEILNKIKDNPITLGELLIILKEYKSDVLETISIMELKGQIINVGGILKECPHKEPRVE</sequence>
<gene>
    <name evidence="3" type="ORF">BD821_1204</name>
</gene>
<feature type="domain" description="Helix-hairpin-helix DNA-binding motif class 1" evidence="2">
    <location>
        <begin position="12"/>
        <end position="31"/>
    </location>
</feature>